<name>A0A7L8AAP9_PHODP</name>
<dbReference type="Gene3D" id="1.10.260.40">
    <property type="entry name" value="lambda repressor-like DNA-binding domains"/>
    <property type="match status" value="1"/>
</dbReference>
<protein>
    <submittedName>
        <fullName evidence="5">LexA family transcriptional regulator</fullName>
    </submittedName>
</protein>
<dbReference type="Pfam" id="PF01381">
    <property type="entry name" value="HTH_3"/>
    <property type="match status" value="1"/>
</dbReference>
<feature type="domain" description="HTH cro/C1-type" evidence="4">
    <location>
        <begin position="8"/>
        <end position="62"/>
    </location>
</feature>
<evidence type="ECO:0000259" key="4">
    <source>
        <dbReference type="PROSITE" id="PS50943"/>
    </source>
</evidence>
<dbReference type="CDD" id="cd06529">
    <property type="entry name" value="S24_LexA-like"/>
    <property type="match status" value="1"/>
</dbReference>
<keyword evidence="3" id="KW-0804">Transcription</keyword>
<evidence type="ECO:0000313" key="5">
    <source>
        <dbReference type="EMBL" id="QOD59118.1"/>
    </source>
</evidence>
<dbReference type="InterPro" id="IPR036286">
    <property type="entry name" value="LexA/Signal_pep-like_sf"/>
</dbReference>
<dbReference type="AlphaFoldDB" id="A0A7L8AAP9"/>
<proteinExistence type="predicted"/>
<dbReference type="GO" id="GO:0003677">
    <property type="term" value="F:DNA binding"/>
    <property type="evidence" value="ECO:0007669"/>
    <property type="project" value="UniProtKB-KW"/>
</dbReference>
<dbReference type="Pfam" id="PF00717">
    <property type="entry name" value="Peptidase_S24"/>
    <property type="match status" value="1"/>
</dbReference>
<dbReference type="CDD" id="cd00093">
    <property type="entry name" value="HTH_XRE"/>
    <property type="match status" value="1"/>
</dbReference>
<gene>
    <name evidence="5" type="ORF">IC627_23160</name>
</gene>
<evidence type="ECO:0000256" key="2">
    <source>
        <dbReference type="ARBA" id="ARBA00023125"/>
    </source>
</evidence>
<dbReference type="Proteomes" id="UP000516656">
    <property type="component" value="Plasmid unnamed3"/>
</dbReference>
<evidence type="ECO:0000256" key="3">
    <source>
        <dbReference type="ARBA" id="ARBA00023163"/>
    </source>
</evidence>
<dbReference type="EMBL" id="CP061859">
    <property type="protein sequence ID" value="QOD59118.1"/>
    <property type="molecule type" value="Genomic_DNA"/>
</dbReference>
<dbReference type="PANTHER" id="PTHR40661">
    <property type="match status" value="1"/>
</dbReference>
<keyword evidence="2" id="KW-0238">DNA-binding</keyword>
<dbReference type="InterPro" id="IPR039418">
    <property type="entry name" value="LexA-like"/>
</dbReference>
<dbReference type="InterPro" id="IPR001387">
    <property type="entry name" value="Cro/C1-type_HTH"/>
</dbReference>
<organism evidence="5">
    <name type="scientific">Photobacterium damsela subsp. piscicida</name>
    <name type="common">Pasteurella piscicida</name>
    <dbReference type="NCBI Taxonomy" id="38294"/>
    <lineage>
        <taxon>Bacteria</taxon>
        <taxon>Pseudomonadati</taxon>
        <taxon>Pseudomonadota</taxon>
        <taxon>Gammaproteobacteria</taxon>
        <taxon>Vibrionales</taxon>
        <taxon>Vibrionaceae</taxon>
        <taxon>Photobacterium</taxon>
    </lineage>
</organism>
<sequence length="203" mass="22919">MRTIGEKIRALRESKNMTQEQLAKKIGVAPVTVSKWELDTSKPKSASTVKLGEIFNVSSSTFISHKAEIKIIHNMVSIPFYSNVKAAAGSGCLCLDENYELIQVPDKFVKNQDDVFAITIFGDSMEPVFGNETIVFIDPMQKNVIDGSVYVFIHDGLIRMKILEETPKGFRLRSYNNAYSNEDVQKEFFHLIGKVVAQMQKYN</sequence>
<dbReference type="InterPro" id="IPR015927">
    <property type="entry name" value="Peptidase_S24_S26A/B/C"/>
</dbReference>
<dbReference type="RefSeq" id="WP_165761829.1">
    <property type="nucleotide sequence ID" value="NZ_BDMQ01000007.1"/>
</dbReference>
<dbReference type="PANTHER" id="PTHR40661:SF3">
    <property type="entry name" value="FELS-1 PROPHAGE TRANSCRIPTIONAL REGULATOR"/>
    <property type="match status" value="1"/>
</dbReference>
<keyword evidence="1" id="KW-0805">Transcription regulation</keyword>
<dbReference type="InterPro" id="IPR010982">
    <property type="entry name" value="Lambda_DNA-bd_dom_sf"/>
</dbReference>
<dbReference type="Gene3D" id="2.10.109.10">
    <property type="entry name" value="Umud Fragment, subunit A"/>
    <property type="match status" value="1"/>
</dbReference>
<dbReference type="SMART" id="SM00530">
    <property type="entry name" value="HTH_XRE"/>
    <property type="match status" value="1"/>
</dbReference>
<dbReference type="SUPFAM" id="SSF51306">
    <property type="entry name" value="LexA/Signal peptidase"/>
    <property type="match status" value="1"/>
</dbReference>
<dbReference type="SUPFAM" id="SSF47413">
    <property type="entry name" value="lambda repressor-like DNA-binding domains"/>
    <property type="match status" value="1"/>
</dbReference>
<accession>A0A7L8AAP9</accession>
<geneLocation type="plasmid" evidence="5">
    <name>unnamed3</name>
</geneLocation>
<evidence type="ECO:0000256" key="1">
    <source>
        <dbReference type="ARBA" id="ARBA00023015"/>
    </source>
</evidence>
<dbReference type="PROSITE" id="PS50943">
    <property type="entry name" value="HTH_CROC1"/>
    <property type="match status" value="1"/>
</dbReference>
<keyword evidence="5" id="KW-0614">Plasmid</keyword>
<reference evidence="5" key="1">
    <citation type="submission" date="2020-09" db="EMBL/GenBank/DDBJ databases">
        <title>Complete, closed and curated genome sequences of Photobacterium damselae subsp. piscicida isolates from Australia indicate localised evolution and additional plasmid-borne pathogenicity mechanisms.</title>
        <authorList>
            <person name="Baseggio L."/>
            <person name="Silayeva O."/>
            <person name="Buller N."/>
            <person name="Landos M."/>
            <person name="Engelstaedter J."/>
            <person name="Barnes A.C."/>
        </authorList>
    </citation>
    <scope>NUCLEOTIDE SEQUENCE [LARGE SCALE GENOMIC DNA]</scope>
    <source>
        <strain evidence="5">AS-16-0540-1</strain>
        <plasmid evidence="5">unnamed3</plasmid>
    </source>
</reference>